<dbReference type="InterPro" id="IPR008972">
    <property type="entry name" value="Cupredoxin"/>
</dbReference>
<dbReference type="Proteomes" id="UP000593560">
    <property type="component" value="Unassembled WGS sequence"/>
</dbReference>
<dbReference type="SUPFAM" id="SSF49503">
    <property type="entry name" value="Cupredoxins"/>
    <property type="match status" value="1"/>
</dbReference>
<evidence type="ECO:0000256" key="1">
    <source>
        <dbReference type="ARBA" id="ARBA00010609"/>
    </source>
</evidence>
<evidence type="ECO:0000313" key="4">
    <source>
        <dbReference type="Proteomes" id="UP000593560"/>
    </source>
</evidence>
<comment type="caution">
    <text evidence="3">The sequence shown here is derived from an EMBL/GenBank/DDBJ whole genome shotgun (WGS) entry which is preliminary data.</text>
</comment>
<gene>
    <name evidence="3" type="ORF">Gohar_021626</name>
</gene>
<evidence type="ECO:0000313" key="3">
    <source>
        <dbReference type="EMBL" id="MBA0819630.1"/>
    </source>
</evidence>
<name>A0A7J9IC10_9ROSI</name>
<dbReference type="OrthoDB" id="2121828at2759"/>
<organism evidence="3 4">
    <name type="scientific">Gossypium harknessii</name>
    <dbReference type="NCBI Taxonomy" id="34285"/>
    <lineage>
        <taxon>Eukaryota</taxon>
        <taxon>Viridiplantae</taxon>
        <taxon>Streptophyta</taxon>
        <taxon>Embryophyta</taxon>
        <taxon>Tracheophyta</taxon>
        <taxon>Spermatophyta</taxon>
        <taxon>Magnoliopsida</taxon>
        <taxon>eudicotyledons</taxon>
        <taxon>Gunneridae</taxon>
        <taxon>Pentapetalae</taxon>
        <taxon>rosids</taxon>
        <taxon>malvids</taxon>
        <taxon>Malvales</taxon>
        <taxon>Malvaceae</taxon>
        <taxon>Malvoideae</taxon>
        <taxon>Gossypium</taxon>
    </lineage>
</organism>
<dbReference type="GO" id="GO:0005507">
    <property type="term" value="F:copper ion binding"/>
    <property type="evidence" value="ECO:0007669"/>
    <property type="project" value="InterPro"/>
</dbReference>
<dbReference type="EMBL" id="JABFAD010330621">
    <property type="protein sequence ID" value="MBA0819630.1"/>
    <property type="molecule type" value="Genomic_DNA"/>
</dbReference>
<comment type="similarity">
    <text evidence="1">Belongs to the multicopper oxidase family.</text>
</comment>
<dbReference type="InterPro" id="IPR011706">
    <property type="entry name" value="Cu-oxidase_C"/>
</dbReference>
<evidence type="ECO:0000259" key="2">
    <source>
        <dbReference type="Pfam" id="PF07731"/>
    </source>
</evidence>
<dbReference type="AlphaFoldDB" id="A0A7J9IC10"/>
<dbReference type="PANTHER" id="PTHR11709">
    <property type="entry name" value="MULTI-COPPER OXIDASE"/>
    <property type="match status" value="1"/>
</dbReference>
<reference evidence="3 4" key="1">
    <citation type="journal article" date="2019" name="Genome Biol. Evol.">
        <title>Insights into the evolution of the New World diploid cottons (Gossypium, subgenus Houzingenia) based on genome sequencing.</title>
        <authorList>
            <person name="Grover C.E."/>
            <person name="Arick M.A. 2nd"/>
            <person name="Thrash A."/>
            <person name="Conover J.L."/>
            <person name="Sanders W.S."/>
            <person name="Peterson D.G."/>
            <person name="Frelichowski J.E."/>
            <person name="Scheffler J.A."/>
            <person name="Scheffler B.E."/>
            <person name="Wendel J.F."/>
        </authorList>
    </citation>
    <scope>NUCLEOTIDE SEQUENCE [LARGE SCALE GENOMIC DNA]</scope>
    <source>
        <strain evidence="3">0</strain>
        <tissue evidence="3">Leaf</tissue>
    </source>
</reference>
<dbReference type="InterPro" id="IPR045087">
    <property type="entry name" value="Cu-oxidase_fam"/>
</dbReference>
<dbReference type="GO" id="GO:0016491">
    <property type="term" value="F:oxidoreductase activity"/>
    <property type="evidence" value="ECO:0007669"/>
    <property type="project" value="InterPro"/>
</dbReference>
<keyword evidence="4" id="KW-1185">Reference proteome</keyword>
<proteinExistence type="inferred from homology"/>
<accession>A0A7J9IC10</accession>
<dbReference type="Gene3D" id="2.60.40.420">
    <property type="entry name" value="Cupredoxins - blue copper proteins"/>
    <property type="match status" value="1"/>
</dbReference>
<dbReference type="Pfam" id="PF07731">
    <property type="entry name" value="Cu-oxidase_2"/>
    <property type="match status" value="1"/>
</dbReference>
<dbReference type="PANTHER" id="PTHR11709:SF522">
    <property type="entry name" value="LACCASE-4"/>
    <property type="match status" value="1"/>
</dbReference>
<protein>
    <recommendedName>
        <fullName evidence="2">Plastocyanin-like domain-containing protein</fullName>
    </recommendedName>
</protein>
<feature type="non-terminal residue" evidence="3">
    <location>
        <position position="1"/>
    </location>
</feature>
<sequence length="215" mass="23540">QGPNNTKLVASVNNVPFVQPNIALLQAHFFNKVKGVFATDFPANPLIKFNNTSTPPSNTKVNNGTKAGVFPFNTSVELVMQDTSIIGAESHPLHLHGFNFFVLGQDIGNFNPRKDHAKFNLFDPAKRNTVGVPSGGWVAIRFLANNLGILHTKQINVASLSLMIKEKNQKEVSTNNFIHAADLFFFVVVVLNYRSLVYALPFGSVHQLGLENGLG</sequence>
<feature type="domain" description="Plastocyanin-like" evidence="2">
    <location>
        <begin position="54"/>
        <end position="148"/>
    </location>
</feature>